<reference evidence="4" key="1">
    <citation type="submission" date="2023-07" db="EMBL/GenBank/DDBJ databases">
        <title>Chryseobacterium sp. strain PBS4-4 Genome sequencing and assembly.</title>
        <authorList>
            <person name="Jung Y."/>
        </authorList>
    </citation>
    <scope>NUCLEOTIDE SEQUENCE [LARGE SCALE GENOMIC DNA]</scope>
    <source>
        <strain evidence="4">PBS4-4</strain>
    </source>
</reference>
<protein>
    <submittedName>
        <fullName evidence="3">Glycosyltransferase family 4 protein</fullName>
    </submittedName>
</protein>
<dbReference type="SUPFAM" id="SSF53756">
    <property type="entry name" value="UDP-Glycosyltransferase/glycogen phosphorylase"/>
    <property type="match status" value="1"/>
</dbReference>
<organism evidence="3 4">
    <name type="scientific">Chryseobacterium edaphi</name>
    <dbReference type="NCBI Taxonomy" id="2976532"/>
    <lineage>
        <taxon>Bacteria</taxon>
        <taxon>Pseudomonadati</taxon>
        <taxon>Bacteroidota</taxon>
        <taxon>Flavobacteriia</taxon>
        <taxon>Flavobacteriales</taxon>
        <taxon>Weeksellaceae</taxon>
        <taxon>Chryseobacterium group</taxon>
        <taxon>Chryseobacterium</taxon>
    </lineage>
</organism>
<dbReference type="Gene3D" id="3.40.50.2000">
    <property type="entry name" value="Glycogen Phosphorylase B"/>
    <property type="match status" value="2"/>
</dbReference>
<proteinExistence type="predicted"/>
<dbReference type="RefSeq" id="WP_263004188.1">
    <property type="nucleotide sequence ID" value="NZ_JAOTEM010000004.1"/>
</dbReference>
<sequence length="364" mass="41933">MRIGFDAFPLQVRPSGIGKYVINVLEEILKNIPDAELYAYSNQKIGLSEKLVLKIHRREFYDHFQHKMPGKVWLKFLAGKYIKKDNIDVFISTTGFFPSLEDRVRKIAIVHDLNAKLVPKTMGKMHYLTHLLYFRKDILSADFIISNSIGTSDKLFYYFKKESDEIINPPVSDNYKLRSSAEINQLLQKYDIKNDYILFVGNLEPRKNLVFVLKNFIELVEQKKINNVKLIIVGMKGWKDSEIQNFINKHSDSINALGYVSETDLPLLYAGAKVFVFPSIYEGFGIPVREALLSGTPVITSDIVELKEAGDIAGDTDMVSYINPYNAEDFKNNVLKYLNNIILKKEIKNPQIMMPKLINFIKRF</sequence>
<evidence type="ECO:0000256" key="1">
    <source>
        <dbReference type="ARBA" id="ARBA00022679"/>
    </source>
</evidence>
<dbReference type="PANTHER" id="PTHR46401:SF2">
    <property type="entry name" value="GLYCOSYLTRANSFERASE WBBK-RELATED"/>
    <property type="match status" value="1"/>
</dbReference>
<comment type="caution">
    <text evidence="3">The sequence shown here is derived from an EMBL/GenBank/DDBJ whole genome shotgun (WGS) entry which is preliminary data.</text>
</comment>
<evidence type="ECO:0000259" key="2">
    <source>
        <dbReference type="Pfam" id="PF00534"/>
    </source>
</evidence>
<dbReference type="Pfam" id="PF00534">
    <property type="entry name" value="Glycos_transf_1"/>
    <property type="match status" value="1"/>
</dbReference>
<dbReference type="PANTHER" id="PTHR46401">
    <property type="entry name" value="GLYCOSYLTRANSFERASE WBBK-RELATED"/>
    <property type="match status" value="1"/>
</dbReference>
<gene>
    <name evidence="3" type="ORF">NZ698_15910</name>
</gene>
<feature type="domain" description="Glycosyl transferase family 1" evidence="2">
    <location>
        <begin position="193"/>
        <end position="347"/>
    </location>
</feature>
<name>A0ABT2W8Z0_9FLAO</name>
<dbReference type="EMBL" id="JAOTEM010000004">
    <property type="protein sequence ID" value="MCU7618681.1"/>
    <property type="molecule type" value="Genomic_DNA"/>
</dbReference>
<dbReference type="CDD" id="cd03809">
    <property type="entry name" value="GT4_MtfB-like"/>
    <property type="match status" value="1"/>
</dbReference>
<dbReference type="Proteomes" id="UP001208649">
    <property type="component" value="Unassembled WGS sequence"/>
</dbReference>
<keyword evidence="1" id="KW-0808">Transferase</keyword>
<evidence type="ECO:0000313" key="4">
    <source>
        <dbReference type="Proteomes" id="UP001208649"/>
    </source>
</evidence>
<keyword evidence="4" id="KW-1185">Reference proteome</keyword>
<evidence type="ECO:0000313" key="3">
    <source>
        <dbReference type="EMBL" id="MCU7618681.1"/>
    </source>
</evidence>
<accession>A0ABT2W8Z0</accession>
<dbReference type="InterPro" id="IPR001296">
    <property type="entry name" value="Glyco_trans_1"/>
</dbReference>